<dbReference type="Proteomes" id="UP001257659">
    <property type="component" value="Unassembled WGS sequence"/>
</dbReference>
<reference evidence="2 3" key="1">
    <citation type="submission" date="2023-07" db="EMBL/GenBank/DDBJ databases">
        <title>Genomic Encyclopedia of Type Strains, Phase IV (KMG-IV): sequencing the most valuable type-strain genomes for metagenomic binning, comparative biology and taxonomic classification.</title>
        <authorList>
            <person name="Goeker M."/>
        </authorList>
    </citation>
    <scope>NUCLEOTIDE SEQUENCE [LARGE SCALE GENOMIC DNA]</scope>
    <source>
        <strain evidence="2 3">DSM 102814</strain>
    </source>
</reference>
<protein>
    <recommendedName>
        <fullName evidence="4">Carboxypeptidase regulatory-like domain-containing protein</fullName>
    </recommendedName>
</protein>
<gene>
    <name evidence="2" type="ORF">GGR31_002678</name>
</gene>
<feature type="chain" id="PRO_5045410094" description="Carboxypeptidase regulatory-like domain-containing protein" evidence="1">
    <location>
        <begin position="20"/>
        <end position="615"/>
    </location>
</feature>
<dbReference type="InterPro" id="IPR008969">
    <property type="entry name" value="CarboxyPept-like_regulatory"/>
</dbReference>
<feature type="signal peptide" evidence="1">
    <location>
        <begin position="1"/>
        <end position="19"/>
    </location>
</feature>
<keyword evidence="3" id="KW-1185">Reference proteome</keyword>
<keyword evidence="1" id="KW-0732">Signal</keyword>
<dbReference type="SUPFAM" id="SSF49464">
    <property type="entry name" value="Carboxypeptidase regulatory domain-like"/>
    <property type="match status" value="1"/>
</dbReference>
<organism evidence="2 3">
    <name type="scientific">Mesonia maritima</name>
    <dbReference type="NCBI Taxonomy" id="1793873"/>
    <lineage>
        <taxon>Bacteria</taxon>
        <taxon>Pseudomonadati</taxon>
        <taxon>Bacteroidota</taxon>
        <taxon>Flavobacteriia</taxon>
        <taxon>Flavobacteriales</taxon>
        <taxon>Flavobacteriaceae</taxon>
        <taxon>Mesonia</taxon>
    </lineage>
</organism>
<dbReference type="PROSITE" id="PS51257">
    <property type="entry name" value="PROKAR_LIPOPROTEIN"/>
    <property type="match status" value="1"/>
</dbReference>
<evidence type="ECO:0000313" key="2">
    <source>
        <dbReference type="EMBL" id="MDR6302003.1"/>
    </source>
</evidence>
<dbReference type="EMBL" id="JAVDQA010000009">
    <property type="protein sequence ID" value="MDR6302003.1"/>
    <property type="molecule type" value="Genomic_DNA"/>
</dbReference>
<comment type="caution">
    <text evidence="2">The sequence shown here is derived from an EMBL/GenBank/DDBJ whole genome shotgun (WGS) entry which is preliminary data.</text>
</comment>
<evidence type="ECO:0000256" key="1">
    <source>
        <dbReference type="SAM" id="SignalP"/>
    </source>
</evidence>
<evidence type="ECO:0000313" key="3">
    <source>
        <dbReference type="Proteomes" id="UP001257659"/>
    </source>
</evidence>
<name>A0ABU1K8S6_9FLAO</name>
<proteinExistence type="predicted"/>
<sequence>MKSITKLSLFLIFSLFLFSCESDPFEDQINEQQNEPENPTNPADKEFEKNFGIEVNRDFLGKIINKNKNPLSGVEIKIGDKTTQTNAEGIFIIKNATVFEEFAYIKASKIGFIKGSRSIIPTSGTNKVEIMLLEENVIQTISSGNEATISLPNNASVKLPGDYIDENKNAYTGDVQVIMHHLDPSNDNMNLQMPGMLYAADENNEEQILESYGMLAIELRGDEGQDLNLAEGTTAEITIPLASELLQSAPNSIPLWYFDETTGYWKEEGQATLQGNSYVGEVAHFSFWNCDVNFPSVNICINLVDNNGNPIANASVNLTHNNSSYPYPTSSGATDANGNVCGLIPSNETLTLEVYKYDMCITKALYIGTIGPYNSDSNETVVINTSNNPSIINQTISGTIKDCNGNLVTNGFVKLNYRNHSYYDLVNNGSYQINMLSCSVNQNFSIEGFDYTSSQITGEINYTFTPPLTSLGTLTTCNSNQEFIQYDIDSGAESFFALTDIDATFDTFNQAFNGPFIGMSACHSQNCFYLIGVLNSTQYTGTYDNYDLNTPGDTGFSFTQEWAYKVDLSSTNITFNLSKLGNVGDYIDINFSGTYNDPQGNPHTITGVIHVLRDQ</sequence>
<accession>A0ABU1K8S6</accession>
<dbReference type="RefSeq" id="WP_309730061.1">
    <property type="nucleotide sequence ID" value="NZ_JAVDQA010000009.1"/>
</dbReference>
<evidence type="ECO:0008006" key="4">
    <source>
        <dbReference type="Google" id="ProtNLM"/>
    </source>
</evidence>